<comment type="caution">
    <text evidence="1">The sequence shown here is derived from an EMBL/GenBank/DDBJ whole genome shotgun (WGS) entry which is preliminary data.</text>
</comment>
<reference evidence="2" key="1">
    <citation type="submission" date="2017-10" db="EMBL/GenBank/DDBJ databases">
        <title>Rapid genome shrinkage in a self-fertile nematode reveals novel sperm competition proteins.</title>
        <authorList>
            <person name="Yin D."/>
            <person name="Schwarz E.M."/>
            <person name="Thomas C.G."/>
            <person name="Felde R.L."/>
            <person name="Korf I.F."/>
            <person name="Cutter A.D."/>
            <person name="Schartner C.M."/>
            <person name="Ralston E.J."/>
            <person name="Meyer B.J."/>
            <person name="Haag E.S."/>
        </authorList>
    </citation>
    <scope>NUCLEOTIDE SEQUENCE [LARGE SCALE GENOMIC DNA]</scope>
    <source>
        <strain evidence="2">JU1422</strain>
    </source>
</reference>
<keyword evidence="2" id="KW-1185">Reference proteome</keyword>
<organism evidence="1 2">
    <name type="scientific">Caenorhabditis nigoni</name>
    <dbReference type="NCBI Taxonomy" id="1611254"/>
    <lineage>
        <taxon>Eukaryota</taxon>
        <taxon>Metazoa</taxon>
        <taxon>Ecdysozoa</taxon>
        <taxon>Nematoda</taxon>
        <taxon>Chromadorea</taxon>
        <taxon>Rhabditida</taxon>
        <taxon>Rhabditina</taxon>
        <taxon>Rhabditomorpha</taxon>
        <taxon>Rhabditoidea</taxon>
        <taxon>Rhabditidae</taxon>
        <taxon>Peloderinae</taxon>
        <taxon>Caenorhabditis</taxon>
    </lineage>
</organism>
<sequence length="156" mass="18586">MKCRIVQLYNKFVFFTIELFKKMKLSPYRLVAIQRNFLYRTTMANYKPSVFKPYESVIVQVRKSVTRHVRSNGEIPSFCQPVILDTSRAKRITINEKHVLDILSKFSDRIDSHWCTAVADFSVHVLKMPIDRSKIMNYANRWRQNKRLRENVSKLL</sequence>
<dbReference type="EMBL" id="PDUG01000005">
    <property type="protein sequence ID" value="PIC25801.1"/>
    <property type="molecule type" value="Genomic_DNA"/>
</dbReference>
<protein>
    <submittedName>
        <fullName evidence="1">Uncharacterized protein</fullName>
    </submittedName>
</protein>
<evidence type="ECO:0000313" key="1">
    <source>
        <dbReference type="EMBL" id="PIC25801.1"/>
    </source>
</evidence>
<name>A0A2G5TFH9_9PELO</name>
<proteinExistence type="predicted"/>
<gene>
    <name evidence="1" type="primary">Cnig_chr_V.g18591</name>
    <name evidence="1" type="ORF">B9Z55_018591</name>
</gene>
<evidence type="ECO:0000313" key="2">
    <source>
        <dbReference type="Proteomes" id="UP000230233"/>
    </source>
</evidence>
<dbReference type="Proteomes" id="UP000230233">
    <property type="component" value="Chromosome V"/>
</dbReference>
<accession>A0A2G5TFH9</accession>
<dbReference type="AlphaFoldDB" id="A0A2G5TFH9"/>